<dbReference type="STRING" id="5078.A0A135LME0"/>
<dbReference type="InterPro" id="IPR051702">
    <property type="entry name" value="SH3_domain_YSC84-like"/>
</dbReference>
<dbReference type="AlphaFoldDB" id="A0A135LME0"/>
<feature type="compositionally biased region" description="Polar residues" evidence="1">
    <location>
        <begin position="327"/>
        <end position="341"/>
    </location>
</feature>
<name>A0A135LME0_PENPA</name>
<dbReference type="RefSeq" id="XP_040648659.1">
    <property type="nucleotide sequence ID" value="XM_040793804.1"/>
</dbReference>
<dbReference type="OrthoDB" id="10255128at2759"/>
<dbReference type="GO" id="GO:0035091">
    <property type="term" value="F:phosphatidylinositol binding"/>
    <property type="evidence" value="ECO:0007669"/>
    <property type="project" value="TreeGrafter"/>
</dbReference>
<comment type="caution">
    <text evidence="3">The sequence shown here is derived from an EMBL/GenBank/DDBJ whole genome shotgun (WGS) entry which is preliminary data.</text>
</comment>
<feature type="compositionally biased region" description="Polar residues" evidence="1">
    <location>
        <begin position="275"/>
        <end position="287"/>
    </location>
</feature>
<evidence type="ECO:0000313" key="4">
    <source>
        <dbReference type="Proteomes" id="UP000070168"/>
    </source>
</evidence>
<feature type="domain" description="Ysc84 actin-binding" evidence="2">
    <location>
        <begin position="89"/>
        <end position="212"/>
    </location>
</feature>
<feature type="region of interest" description="Disordered" evidence="1">
    <location>
        <begin position="219"/>
        <end position="427"/>
    </location>
</feature>
<dbReference type="Pfam" id="PF04366">
    <property type="entry name" value="Ysc84"/>
    <property type="match status" value="1"/>
</dbReference>
<feature type="compositionally biased region" description="Polar residues" evidence="1">
    <location>
        <begin position="354"/>
        <end position="366"/>
    </location>
</feature>
<keyword evidence="4" id="KW-1185">Reference proteome</keyword>
<dbReference type="Proteomes" id="UP000070168">
    <property type="component" value="Unassembled WGS sequence"/>
</dbReference>
<dbReference type="PANTHER" id="PTHR15629">
    <property type="entry name" value="SH3YL1 PROTEIN"/>
    <property type="match status" value="1"/>
</dbReference>
<dbReference type="EMBL" id="LHQR01000048">
    <property type="protein sequence ID" value="KXG50123.1"/>
    <property type="molecule type" value="Genomic_DNA"/>
</dbReference>
<dbReference type="GeneID" id="63709104"/>
<evidence type="ECO:0000256" key="1">
    <source>
        <dbReference type="SAM" id="MobiDB-lite"/>
    </source>
</evidence>
<reference evidence="3 4" key="1">
    <citation type="journal article" date="2016" name="BMC Genomics">
        <title>Genome sequencing and secondary metabolism of the postharvest pathogen Penicillium griseofulvum.</title>
        <authorList>
            <person name="Banani H."/>
            <person name="Marcet-Houben M."/>
            <person name="Ballester A.R."/>
            <person name="Abbruscato P."/>
            <person name="Gonzalez-Candelas L."/>
            <person name="Gabaldon T."/>
            <person name="Spadaro D."/>
        </authorList>
    </citation>
    <scope>NUCLEOTIDE SEQUENCE [LARGE SCALE GENOMIC DNA]</scope>
    <source>
        <strain evidence="3 4">PG3</strain>
    </source>
</reference>
<feature type="compositionally biased region" description="Basic and acidic residues" evidence="1">
    <location>
        <begin position="387"/>
        <end position="401"/>
    </location>
</feature>
<dbReference type="CDD" id="cd11525">
    <property type="entry name" value="SYLF_SH3YL1_like"/>
    <property type="match status" value="1"/>
</dbReference>
<organism evidence="3 4">
    <name type="scientific">Penicillium patulum</name>
    <name type="common">Penicillium griseofulvum</name>
    <dbReference type="NCBI Taxonomy" id="5078"/>
    <lineage>
        <taxon>Eukaryota</taxon>
        <taxon>Fungi</taxon>
        <taxon>Dikarya</taxon>
        <taxon>Ascomycota</taxon>
        <taxon>Pezizomycotina</taxon>
        <taxon>Eurotiomycetes</taxon>
        <taxon>Eurotiomycetidae</taxon>
        <taxon>Eurotiales</taxon>
        <taxon>Aspergillaceae</taxon>
        <taxon>Penicillium</taxon>
    </lineage>
</organism>
<dbReference type="PANTHER" id="PTHR15629:SF2">
    <property type="entry name" value="SH3 DOMAIN-CONTAINING YSC84-LIKE PROTEIN 1"/>
    <property type="match status" value="1"/>
</dbReference>
<protein>
    <recommendedName>
        <fullName evidence="2">Ysc84 actin-binding domain-containing protein</fullName>
    </recommendedName>
</protein>
<evidence type="ECO:0000313" key="3">
    <source>
        <dbReference type="EMBL" id="KXG50123.1"/>
    </source>
</evidence>
<gene>
    <name evidence="3" type="ORF">PGRI_060900</name>
</gene>
<evidence type="ECO:0000259" key="2">
    <source>
        <dbReference type="Pfam" id="PF04366"/>
    </source>
</evidence>
<sequence length="427" mass="44044">MKNPLHNPLPASLSSECKKAAAILESFTNPKLKIDGEIPRKIFVGAKGIAVFTALRLGFLGSIRFGSGLIVARLPDGSWSAPSAMAMGGLGAGGQFGAELTDFVFVLATDSAVKTFMQSGNLTLGGNISMAVGPIGRSAEAGGVVGTKGATGVFAYSKTRGLYGGLTVEGGVLAERADANKKLYGRKIRAKELLSGSIPPPPEAGALIELLSTDFFRAEEPAESTPEGSEQPHEQNAEASAQPAVGQPQGVSVPTPDHLAAAGLNAEQSREHNTEASAQTPDEQSQAILAPAPNQLAATEPSAEKTPGTAGPLTKDSHNLCHELGPQETTLATESKPTTELGTEKATGDVEVSNDVTQDVHTSNAQEPMPTSEIVSAVEPSTQSVTKGKEPAAQDTHDTSRELGVSGSIPATERPSDRIETAPSVSR</sequence>
<dbReference type="OMA" id="HERDAQE"/>
<proteinExistence type="predicted"/>
<dbReference type="InterPro" id="IPR033643">
    <property type="entry name" value="SYLF_SH3YL1-like"/>
</dbReference>
<dbReference type="InterPro" id="IPR007461">
    <property type="entry name" value="Ysc84_actin-binding"/>
</dbReference>
<accession>A0A135LME0</accession>